<proteinExistence type="predicted"/>
<organism evidence="1">
    <name type="scientific">marine metagenome</name>
    <dbReference type="NCBI Taxonomy" id="408172"/>
    <lineage>
        <taxon>unclassified sequences</taxon>
        <taxon>metagenomes</taxon>
        <taxon>ecological metagenomes</taxon>
    </lineage>
</organism>
<gene>
    <name evidence="1" type="ORF">METZ01_LOCUS253833</name>
</gene>
<sequence length="76" mass="8331">MGNIQVLCGRRRRWDSLSWHWFSEGKVTFNGLWRGHYGEAIATTANLADALREAGAANLADALLAGAPPVVQYCND</sequence>
<dbReference type="AlphaFoldDB" id="A0A382INY9"/>
<accession>A0A382INY9</accession>
<name>A0A382INY9_9ZZZZ</name>
<protein>
    <submittedName>
        <fullName evidence="1">Uncharacterized protein</fullName>
    </submittedName>
</protein>
<reference evidence="1" key="1">
    <citation type="submission" date="2018-05" db="EMBL/GenBank/DDBJ databases">
        <authorList>
            <person name="Lanie J.A."/>
            <person name="Ng W.-L."/>
            <person name="Kazmierczak K.M."/>
            <person name="Andrzejewski T.M."/>
            <person name="Davidsen T.M."/>
            <person name="Wayne K.J."/>
            <person name="Tettelin H."/>
            <person name="Glass J.I."/>
            <person name="Rusch D."/>
            <person name="Podicherti R."/>
            <person name="Tsui H.-C.T."/>
            <person name="Winkler M.E."/>
        </authorList>
    </citation>
    <scope>NUCLEOTIDE SEQUENCE</scope>
</reference>
<dbReference type="EMBL" id="UINC01068385">
    <property type="protein sequence ID" value="SVC00979.1"/>
    <property type="molecule type" value="Genomic_DNA"/>
</dbReference>
<evidence type="ECO:0000313" key="1">
    <source>
        <dbReference type="EMBL" id="SVC00979.1"/>
    </source>
</evidence>